<dbReference type="Proteomes" id="UP001416858">
    <property type="component" value="Unassembled WGS sequence"/>
</dbReference>
<dbReference type="PROSITE" id="PS51257">
    <property type="entry name" value="PROKAR_LIPOPROTEIN"/>
    <property type="match status" value="1"/>
</dbReference>
<keyword evidence="3" id="KW-1185">Reference proteome</keyword>
<protein>
    <recommendedName>
        <fullName evidence="4">Secreted protein</fullName>
    </recommendedName>
</protein>
<gene>
    <name evidence="2" type="ORF">Rcae01_01455</name>
</gene>
<accession>A0ABP9VN35</accession>
<dbReference type="RefSeq" id="WP_345682974.1">
    <property type="nucleotide sequence ID" value="NZ_BAABRO010000002.1"/>
</dbReference>
<evidence type="ECO:0000256" key="1">
    <source>
        <dbReference type="SAM" id="MobiDB-lite"/>
    </source>
</evidence>
<organism evidence="2 3">
    <name type="scientific">Novipirellula caenicola</name>
    <dbReference type="NCBI Taxonomy" id="1536901"/>
    <lineage>
        <taxon>Bacteria</taxon>
        <taxon>Pseudomonadati</taxon>
        <taxon>Planctomycetota</taxon>
        <taxon>Planctomycetia</taxon>
        <taxon>Pirellulales</taxon>
        <taxon>Pirellulaceae</taxon>
        <taxon>Novipirellula</taxon>
    </lineage>
</organism>
<evidence type="ECO:0008006" key="4">
    <source>
        <dbReference type="Google" id="ProtNLM"/>
    </source>
</evidence>
<reference evidence="2 3" key="1">
    <citation type="submission" date="2024-02" db="EMBL/GenBank/DDBJ databases">
        <title>Rhodopirellula caenicola NBRC 110016.</title>
        <authorList>
            <person name="Ichikawa N."/>
            <person name="Katano-Makiyama Y."/>
            <person name="Hidaka K."/>
        </authorList>
    </citation>
    <scope>NUCLEOTIDE SEQUENCE [LARGE SCALE GENOMIC DNA]</scope>
    <source>
        <strain evidence="2 3">NBRC 110016</strain>
    </source>
</reference>
<evidence type="ECO:0000313" key="3">
    <source>
        <dbReference type="Proteomes" id="UP001416858"/>
    </source>
</evidence>
<comment type="caution">
    <text evidence="2">The sequence shown here is derived from an EMBL/GenBank/DDBJ whole genome shotgun (WGS) entry which is preliminary data.</text>
</comment>
<name>A0ABP9VN35_9BACT</name>
<dbReference type="EMBL" id="BAABRO010000002">
    <property type="protein sequence ID" value="GAA5506005.1"/>
    <property type="molecule type" value="Genomic_DNA"/>
</dbReference>
<evidence type="ECO:0000313" key="2">
    <source>
        <dbReference type="EMBL" id="GAA5506005.1"/>
    </source>
</evidence>
<proteinExistence type="predicted"/>
<sequence length="83" mass="8864">MSKLIPRRGYTQNRFRLTFLAIGCMAAVTGCGDGGDAGVIAGSDEISRFIQEHPELTDESGEEEKASKPEAPPAKQQARPSDA</sequence>
<feature type="region of interest" description="Disordered" evidence="1">
    <location>
        <begin position="53"/>
        <end position="83"/>
    </location>
</feature>